<feature type="region of interest" description="Disordered" evidence="1">
    <location>
        <begin position="48"/>
        <end position="112"/>
    </location>
</feature>
<comment type="caution">
    <text evidence="2">The sequence shown here is derived from an EMBL/GenBank/DDBJ whole genome shotgun (WGS) entry which is preliminary data.</text>
</comment>
<dbReference type="Proteomes" id="UP000308549">
    <property type="component" value="Unassembled WGS sequence"/>
</dbReference>
<accession>A0A4U0TSW9</accession>
<name>A0A4U0TSW9_9PEZI</name>
<gene>
    <name evidence="2" type="ORF">B0A50_06235</name>
</gene>
<evidence type="ECO:0000256" key="1">
    <source>
        <dbReference type="SAM" id="MobiDB-lite"/>
    </source>
</evidence>
<dbReference type="AlphaFoldDB" id="A0A4U0TSW9"/>
<organism evidence="2 3">
    <name type="scientific">Salinomyces thailandicus</name>
    <dbReference type="NCBI Taxonomy" id="706561"/>
    <lineage>
        <taxon>Eukaryota</taxon>
        <taxon>Fungi</taxon>
        <taxon>Dikarya</taxon>
        <taxon>Ascomycota</taxon>
        <taxon>Pezizomycotina</taxon>
        <taxon>Dothideomycetes</taxon>
        <taxon>Dothideomycetidae</taxon>
        <taxon>Mycosphaerellales</taxon>
        <taxon>Teratosphaeriaceae</taxon>
        <taxon>Salinomyces</taxon>
    </lineage>
</organism>
<reference evidence="2 3" key="1">
    <citation type="submission" date="2017-03" db="EMBL/GenBank/DDBJ databases">
        <title>Genomes of endolithic fungi from Antarctica.</title>
        <authorList>
            <person name="Coleine C."/>
            <person name="Masonjones S."/>
            <person name="Stajich J.E."/>
        </authorList>
    </citation>
    <scope>NUCLEOTIDE SEQUENCE [LARGE SCALE GENOMIC DNA]</scope>
    <source>
        <strain evidence="2 3">CCFEE 6315</strain>
    </source>
</reference>
<evidence type="ECO:0000313" key="2">
    <source>
        <dbReference type="EMBL" id="TKA25331.1"/>
    </source>
</evidence>
<proteinExistence type="predicted"/>
<sequence>MPFADSRIYRAQRKHRLAEAARTTVFPWYRNFEPVSVQEEMEYWRRRTPAPQPEQKPFGTKCDAQPEQRPYQKTFDNQTVRKKPGPHVKDANIGKRLASHHADDKKAQQPQHGDLMLERAHRRKVSHTERMASRGLFAPRLWKLAAANAKAMKRREAKKEKPWCMSVAKRYQGGAGFKPGTPSPLRQVVVSVS</sequence>
<protein>
    <submittedName>
        <fullName evidence="2">Uncharacterized protein</fullName>
    </submittedName>
</protein>
<keyword evidence="3" id="KW-1185">Reference proteome</keyword>
<dbReference type="EMBL" id="NAJL01000036">
    <property type="protein sequence ID" value="TKA25331.1"/>
    <property type="molecule type" value="Genomic_DNA"/>
</dbReference>
<evidence type="ECO:0000313" key="3">
    <source>
        <dbReference type="Proteomes" id="UP000308549"/>
    </source>
</evidence>